<feature type="region of interest" description="Disordered" evidence="1">
    <location>
        <begin position="60"/>
        <end position="98"/>
    </location>
</feature>
<name>A0AAV7M601_PLEWA</name>
<evidence type="ECO:0000313" key="3">
    <source>
        <dbReference type="Proteomes" id="UP001066276"/>
    </source>
</evidence>
<reference evidence="2" key="1">
    <citation type="journal article" date="2022" name="bioRxiv">
        <title>Sequencing and chromosome-scale assembly of the giantPleurodeles waltlgenome.</title>
        <authorList>
            <person name="Brown T."/>
            <person name="Elewa A."/>
            <person name="Iarovenko S."/>
            <person name="Subramanian E."/>
            <person name="Araus A.J."/>
            <person name="Petzold A."/>
            <person name="Susuki M."/>
            <person name="Suzuki K.-i.T."/>
            <person name="Hayashi T."/>
            <person name="Toyoda A."/>
            <person name="Oliveira C."/>
            <person name="Osipova E."/>
            <person name="Leigh N.D."/>
            <person name="Simon A."/>
            <person name="Yun M.H."/>
        </authorList>
    </citation>
    <scope>NUCLEOTIDE SEQUENCE</scope>
    <source>
        <strain evidence="2">20211129_DDA</strain>
        <tissue evidence="2">Liver</tissue>
    </source>
</reference>
<keyword evidence="3" id="KW-1185">Reference proteome</keyword>
<dbReference type="AlphaFoldDB" id="A0AAV7M601"/>
<protein>
    <submittedName>
        <fullName evidence="2">Uncharacterized protein</fullName>
    </submittedName>
</protein>
<accession>A0AAV7M601</accession>
<comment type="caution">
    <text evidence="2">The sequence shown here is derived from an EMBL/GenBank/DDBJ whole genome shotgun (WGS) entry which is preliminary data.</text>
</comment>
<evidence type="ECO:0000256" key="1">
    <source>
        <dbReference type="SAM" id="MobiDB-lite"/>
    </source>
</evidence>
<proteinExistence type="predicted"/>
<gene>
    <name evidence="2" type="ORF">NDU88_004314</name>
</gene>
<sequence length="98" mass="10469">MASSGRLVDQAPRVPMVSSQEITTALEIPVVVAGSRPEPTERANYCVKCHILGQPFFRDPRSGRNRKVASEGVWSGGGAGLKQRRTGGLCDNNDNDGS</sequence>
<dbReference type="EMBL" id="JANPWB010000014">
    <property type="protein sequence ID" value="KAJ1099210.1"/>
    <property type="molecule type" value="Genomic_DNA"/>
</dbReference>
<dbReference type="Proteomes" id="UP001066276">
    <property type="component" value="Chromosome 10"/>
</dbReference>
<evidence type="ECO:0000313" key="2">
    <source>
        <dbReference type="EMBL" id="KAJ1099210.1"/>
    </source>
</evidence>
<organism evidence="2 3">
    <name type="scientific">Pleurodeles waltl</name>
    <name type="common">Iberian ribbed newt</name>
    <dbReference type="NCBI Taxonomy" id="8319"/>
    <lineage>
        <taxon>Eukaryota</taxon>
        <taxon>Metazoa</taxon>
        <taxon>Chordata</taxon>
        <taxon>Craniata</taxon>
        <taxon>Vertebrata</taxon>
        <taxon>Euteleostomi</taxon>
        <taxon>Amphibia</taxon>
        <taxon>Batrachia</taxon>
        <taxon>Caudata</taxon>
        <taxon>Salamandroidea</taxon>
        <taxon>Salamandridae</taxon>
        <taxon>Pleurodelinae</taxon>
        <taxon>Pleurodeles</taxon>
    </lineage>
</organism>